<dbReference type="Gene3D" id="3.40.50.1820">
    <property type="entry name" value="alpha/beta hydrolase"/>
    <property type="match status" value="1"/>
</dbReference>
<organism evidence="3 5">
    <name type="scientific">Thalassovita autumnalis</name>
    <dbReference type="NCBI Taxonomy" id="2072972"/>
    <lineage>
        <taxon>Bacteria</taxon>
        <taxon>Pseudomonadati</taxon>
        <taxon>Pseudomonadota</taxon>
        <taxon>Alphaproteobacteria</taxon>
        <taxon>Rhodobacterales</taxon>
        <taxon>Roseobacteraceae</taxon>
        <taxon>Thalassovita</taxon>
    </lineage>
</organism>
<feature type="domain" description="AB hydrolase-1" evidence="1">
    <location>
        <begin position="40"/>
        <end position="264"/>
    </location>
</feature>
<evidence type="ECO:0000259" key="1">
    <source>
        <dbReference type="Pfam" id="PF12697"/>
    </source>
</evidence>
<evidence type="ECO:0000313" key="5">
    <source>
        <dbReference type="Proteomes" id="UP000051887"/>
    </source>
</evidence>
<dbReference type="RefSeq" id="WP_058244307.1">
    <property type="nucleotide sequence ID" value="NZ_CYSB01000040.1"/>
</dbReference>
<protein>
    <submittedName>
        <fullName evidence="3">Acetoin dehydrogenase E2 subunit dihydrolipoyllysine-residue acetyltransferase</fullName>
    </submittedName>
</protein>
<dbReference type="SUPFAM" id="SSF53474">
    <property type="entry name" value="alpha/beta-Hydrolases"/>
    <property type="match status" value="1"/>
</dbReference>
<dbReference type="InterPro" id="IPR000073">
    <property type="entry name" value="AB_hydrolase_1"/>
</dbReference>
<dbReference type="Proteomes" id="UP000051887">
    <property type="component" value="Unassembled WGS sequence"/>
</dbReference>
<reference evidence="2 4" key="1">
    <citation type="submission" date="2015-09" db="EMBL/GenBank/DDBJ databases">
        <authorList>
            <person name="Rodrigo-Torres L."/>
            <person name="Arahal D.R."/>
        </authorList>
    </citation>
    <scope>NUCLEOTIDE SEQUENCE [LARGE SCALE GENOMIC DNA]</scope>
    <source>
        <strain evidence="2 4">CECT 5118</strain>
    </source>
</reference>
<evidence type="ECO:0000313" key="3">
    <source>
        <dbReference type="EMBL" id="CUH73159.1"/>
    </source>
</evidence>
<sequence length="282" mass="29782">MTWKTQPRSDFGPLQAIAVPASSGPNSQQIGTTAKPPLAILLHGVGLRAEAWAAQIPPLTDLGFDVLAPDMPGHGQSAFTPLDNVQGYAALLGIALAQQAPDRDCLLIGHSMGAMIALELAQQHAKRCIGIIAMNAVFQRDAPARAAVQARAARLDGVNLPDPSPTLTRWFGAETSDPAPERKACHDWLTTVSPRGYQQAYRSFANSDGPSPLSLKTLRCPALFLTGAEEPNSTPAMSIAMADLAPKGRAEVIAGAAHMMPMTHVTETNSAVLNFAKECLHA</sequence>
<dbReference type="PANTHER" id="PTHR43798:SF5">
    <property type="entry name" value="MONOACYLGLYCEROL LIPASE ABHD6"/>
    <property type="match status" value="1"/>
</dbReference>
<evidence type="ECO:0000313" key="2">
    <source>
        <dbReference type="EMBL" id="CUH69755.1"/>
    </source>
</evidence>
<proteinExistence type="predicted"/>
<dbReference type="InterPro" id="IPR050266">
    <property type="entry name" value="AB_hydrolase_sf"/>
</dbReference>
<dbReference type="Proteomes" id="UP000051086">
    <property type="component" value="Unassembled WGS sequence"/>
</dbReference>
<dbReference type="PANTHER" id="PTHR43798">
    <property type="entry name" value="MONOACYLGLYCEROL LIPASE"/>
    <property type="match status" value="1"/>
</dbReference>
<keyword evidence="4" id="KW-1185">Reference proteome</keyword>
<dbReference type="InterPro" id="IPR029058">
    <property type="entry name" value="AB_hydrolase_fold"/>
</dbReference>
<keyword evidence="3" id="KW-0808">Transferase</keyword>
<dbReference type="EMBL" id="CYSC01000035">
    <property type="protein sequence ID" value="CUH73159.1"/>
    <property type="molecule type" value="Genomic_DNA"/>
</dbReference>
<name>A0A0P1FPJ6_9RHOB</name>
<dbReference type="GO" id="GO:0016740">
    <property type="term" value="F:transferase activity"/>
    <property type="evidence" value="ECO:0007669"/>
    <property type="project" value="UniProtKB-KW"/>
</dbReference>
<dbReference type="GO" id="GO:0046464">
    <property type="term" value="P:acylglycerol catabolic process"/>
    <property type="evidence" value="ECO:0007669"/>
    <property type="project" value="TreeGrafter"/>
</dbReference>
<dbReference type="PRINTS" id="PR00412">
    <property type="entry name" value="EPOXHYDRLASE"/>
</dbReference>
<evidence type="ECO:0000313" key="4">
    <source>
        <dbReference type="Proteomes" id="UP000051086"/>
    </source>
</evidence>
<dbReference type="PRINTS" id="PR00111">
    <property type="entry name" value="ABHYDROLASE"/>
</dbReference>
<dbReference type="Pfam" id="PF12697">
    <property type="entry name" value="Abhydrolase_6"/>
    <property type="match status" value="1"/>
</dbReference>
<accession>A0A0P1FPJ6</accession>
<dbReference type="GO" id="GO:0047372">
    <property type="term" value="F:monoacylglycerol lipase activity"/>
    <property type="evidence" value="ECO:0007669"/>
    <property type="project" value="TreeGrafter"/>
</dbReference>
<gene>
    <name evidence="2" type="ORF">TL5118_03725</name>
    <name evidence="3" type="ORF">TL5120_02966</name>
</gene>
<dbReference type="InterPro" id="IPR000639">
    <property type="entry name" value="Epox_hydrolase-like"/>
</dbReference>
<dbReference type="EMBL" id="CYSB01000040">
    <property type="protein sequence ID" value="CUH69755.1"/>
    <property type="molecule type" value="Genomic_DNA"/>
</dbReference>
<dbReference type="AlphaFoldDB" id="A0A0P1FPJ6"/>
<reference evidence="3 5" key="2">
    <citation type="submission" date="2015-09" db="EMBL/GenBank/DDBJ databases">
        <authorList>
            <consortium name="Swine Surveillance"/>
        </authorList>
    </citation>
    <scope>NUCLEOTIDE SEQUENCE [LARGE SCALE GENOMIC DNA]</scope>
    <source>
        <strain evidence="3 5">5120</strain>
    </source>
</reference>
<dbReference type="OrthoDB" id="9804723at2"/>
<dbReference type="GO" id="GO:0016020">
    <property type="term" value="C:membrane"/>
    <property type="evidence" value="ECO:0007669"/>
    <property type="project" value="TreeGrafter"/>
</dbReference>